<dbReference type="FunCoup" id="A0A540VGD9">
    <property type="interactions" value="235"/>
</dbReference>
<evidence type="ECO:0000256" key="3">
    <source>
        <dbReference type="ARBA" id="ARBA00022840"/>
    </source>
</evidence>
<dbReference type="InParanoid" id="A0A540VGD9"/>
<dbReference type="InterPro" id="IPR003796">
    <property type="entry name" value="RNR_NrdR-like"/>
</dbReference>
<accession>A0A540VGD9</accession>
<name>A0A540VGD9_9CHLR</name>
<keyword evidence="4 7" id="KW-0805">Transcription regulation</keyword>
<evidence type="ECO:0000313" key="10">
    <source>
        <dbReference type="Proteomes" id="UP000317371"/>
    </source>
</evidence>
<dbReference type="GO" id="GO:0005524">
    <property type="term" value="F:ATP binding"/>
    <property type="evidence" value="ECO:0007669"/>
    <property type="project" value="UniProtKB-UniRule"/>
</dbReference>
<dbReference type="RefSeq" id="WP_141610058.1">
    <property type="nucleotide sequence ID" value="NZ_VIGC02000011.1"/>
</dbReference>
<dbReference type="Pfam" id="PF03477">
    <property type="entry name" value="ATP-cone"/>
    <property type="match status" value="1"/>
</dbReference>
<dbReference type="PROSITE" id="PS51161">
    <property type="entry name" value="ATP_CONE"/>
    <property type="match status" value="1"/>
</dbReference>
<dbReference type="Pfam" id="PF22811">
    <property type="entry name" value="Zn_ribbon_NrdR"/>
    <property type="match status" value="1"/>
</dbReference>
<dbReference type="InterPro" id="IPR005144">
    <property type="entry name" value="ATP-cone_dom"/>
</dbReference>
<dbReference type="InterPro" id="IPR055173">
    <property type="entry name" value="NrdR-like_N"/>
</dbReference>
<dbReference type="PANTHER" id="PTHR30455:SF2">
    <property type="entry name" value="TRANSCRIPTIONAL REPRESSOR NRDR"/>
    <property type="match status" value="1"/>
</dbReference>
<dbReference type="SUPFAM" id="SSF57783">
    <property type="entry name" value="Zinc beta-ribbon"/>
    <property type="match status" value="1"/>
</dbReference>
<proteinExistence type="inferred from homology"/>
<dbReference type="GO" id="GO:0003677">
    <property type="term" value="F:DNA binding"/>
    <property type="evidence" value="ECO:0007669"/>
    <property type="project" value="UniProtKB-KW"/>
</dbReference>
<feature type="domain" description="ATP-cone" evidence="8">
    <location>
        <begin position="46"/>
        <end position="136"/>
    </location>
</feature>
<dbReference type="NCBIfam" id="TIGR00244">
    <property type="entry name" value="transcriptional regulator NrdR"/>
    <property type="match status" value="1"/>
</dbReference>
<keyword evidence="10" id="KW-1185">Reference proteome</keyword>
<dbReference type="GO" id="GO:0045892">
    <property type="term" value="P:negative regulation of DNA-templated transcription"/>
    <property type="evidence" value="ECO:0007669"/>
    <property type="project" value="UniProtKB-UniRule"/>
</dbReference>
<comment type="similarity">
    <text evidence="7">Belongs to the NrdR family.</text>
</comment>
<comment type="caution">
    <text evidence="7">Lacks conserved residue(s) required for the propagation of feature annotation.</text>
</comment>
<evidence type="ECO:0000256" key="5">
    <source>
        <dbReference type="ARBA" id="ARBA00023125"/>
    </source>
</evidence>
<dbReference type="Proteomes" id="UP000317371">
    <property type="component" value="Unassembled WGS sequence"/>
</dbReference>
<gene>
    <name evidence="7 9" type="primary">nrdR</name>
    <name evidence="9" type="ORF">FKZ61_10390</name>
</gene>
<organism evidence="9 10">
    <name type="scientific">Litorilinea aerophila</name>
    <dbReference type="NCBI Taxonomy" id="1204385"/>
    <lineage>
        <taxon>Bacteria</taxon>
        <taxon>Bacillati</taxon>
        <taxon>Chloroflexota</taxon>
        <taxon>Caldilineae</taxon>
        <taxon>Caldilineales</taxon>
        <taxon>Caldilineaceae</taxon>
        <taxon>Litorilinea</taxon>
    </lineage>
</organism>
<dbReference type="PANTHER" id="PTHR30455">
    <property type="entry name" value="TRANSCRIPTIONAL REPRESSOR NRDR"/>
    <property type="match status" value="1"/>
</dbReference>
<keyword evidence="3 7" id="KW-0067">ATP-binding</keyword>
<keyword evidence="2 7" id="KW-0547">Nucleotide-binding</keyword>
<protein>
    <recommendedName>
        <fullName evidence="7">Transcriptional repressor NrdR</fullName>
    </recommendedName>
</protein>
<comment type="caution">
    <text evidence="9">The sequence shown here is derived from an EMBL/GenBank/DDBJ whole genome shotgun (WGS) entry which is preliminary data.</text>
</comment>
<dbReference type="OrthoDB" id="9807461at2"/>
<keyword evidence="5 7" id="KW-0238">DNA-binding</keyword>
<dbReference type="GO" id="GO:0008270">
    <property type="term" value="F:zinc ion binding"/>
    <property type="evidence" value="ECO:0007669"/>
    <property type="project" value="InterPro"/>
</dbReference>
<dbReference type="EMBL" id="VIGC01000011">
    <property type="protein sequence ID" value="TQE95835.1"/>
    <property type="molecule type" value="Genomic_DNA"/>
</dbReference>
<evidence type="ECO:0000313" key="9">
    <source>
        <dbReference type="EMBL" id="TQE95835.1"/>
    </source>
</evidence>
<reference evidence="9 10" key="1">
    <citation type="submission" date="2019-06" db="EMBL/GenBank/DDBJ databases">
        <title>Genome sequence of Litorilinea aerophila BAA-2444.</title>
        <authorList>
            <person name="Maclea K.S."/>
            <person name="Maurais E.G."/>
            <person name="Iannazzi L.C."/>
        </authorList>
    </citation>
    <scope>NUCLEOTIDE SEQUENCE [LARGE SCALE GENOMIC DNA]</scope>
    <source>
        <strain evidence="9 10">ATCC BAA-2444</strain>
    </source>
</reference>
<evidence type="ECO:0000259" key="8">
    <source>
        <dbReference type="PROSITE" id="PS51161"/>
    </source>
</evidence>
<evidence type="ECO:0000256" key="6">
    <source>
        <dbReference type="ARBA" id="ARBA00023163"/>
    </source>
</evidence>
<dbReference type="AlphaFoldDB" id="A0A540VGD9"/>
<keyword evidence="1 7" id="KW-0678">Repressor</keyword>
<comment type="function">
    <text evidence="7">Negatively regulates transcription of bacterial ribonucleotide reductase nrd genes and operons by binding to NrdR-boxes.</text>
</comment>
<sequence>MRCPHCGHTQHRVIDTREAGESIRRRRRCDHCGQRFTTYEHVAASLLVVKSDGRREPYERQKLLSGIQIAATKRPISSDTIEHMVVQIEEALHSLGRAEVPSSVIGNLVLDHLSQVDQVAYIRFASVYLDINDLNELRAEIDRLMGR</sequence>
<evidence type="ECO:0000256" key="4">
    <source>
        <dbReference type="ARBA" id="ARBA00023015"/>
    </source>
</evidence>
<evidence type="ECO:0000256" key="2">
    <source>
        <dbReference type="ARBA" id="ARBA00022741"/>
    </source>
</evidence>
<evidence type="ECO:0000256" key="7">
    <source>
        <dbReference type="HAMAP-Rule" id="MF_00440"/>
    </source>
</evidence>
<keyword evidence="6 7" id="KW-0804">Transcription</keyword>
<dbReference type="HAMAP" id="MF_00440">
    <property type="entry name" value="NrdR"/>
    <property type="match status" value="1"/>
</dbReference>
<evidence type="ECO:0000256" key="1">
    <source>
        <dbReference type="ARBA" id="ARBA00022491"/>
    </source>
</evidence>